<dbReference type="InterPro" id="IPR001806">
    <property type="entry name" value="Small_GTPase"/>
</dbReference>
<dbReference type="Ensembl" id="ENSLLET00000042884.1">
    <property type="protein sequence ID" value="ENSLLEP00000041227.1"/>
    <property type="gene ID" value="ENSLLEG00000026238.1"/>
</dbReference>
<dbReference type="Pfam" id="PF00071">
    <property type="entry name" value="Ras"/>
    <property type="match status" value="1"/>
</dbReference>
<dbReference type="SMART" id="SM00174">
    <property type="entry name" value="RHO"/>
    <property type="match status" value="1"/>
</dbReference>
<dbReference type="SUPFAM" id="SSF52540">
    <property type="entry name" value="P-loop containing nucleoside triphosphate hydrolases"/>
    <property type="match status" value="1"/>
</dbReference>
<evidence type="ECO:0000256" key="2">
    <source>
        <dbReference type="ARBA" id="ARBA00011984"/>
    </source>
</evidence>
<evidence type="ECO:0000313" key="9">
    <source>
        <dbReference type="Ensembl" id="ENSLLEP00000041227.1"/>
    </source>
</evidence>
<dbReference type="PANTHER" id="PTHR24072">
    <property type="entry name" value="RHO FAMILY GTPASE"/>
    <property type="match status" value="1"/>
</dbReference>
<accession>A0A8C5QRY9</accession>
<evidence type="ECO:0000256" key="7">
    <source>
        <dbReference type="ARBA" id="ARBA00023289"/>
    </source>
</evidence>
<dbReference type="PROSITE" id="PS51421">
    <property type="entry name" value="RAS"/>
    <property type="match status" value="1"/>
</dbReference>
<dbReference type="InterPro" id="IPR003578">
    <property type="entry name" value="Small_GTPase_Rho"/>
</dbReference>
<comment type="catalytic activity">
    <reaction evidence="8">
        <text>GTP + H2O = GDP + phosphate + H(+)</text>
        <dbReference type="Rhea" id="RHEA:19669"/>
        <dbReference type="ChEBI" id="CHEBI:15377"/>
        <dbReference type="ChEBI" id="CHEBI:15378"/>
        <dbReference type="ChEBI" id="CHEBI:37565"/>
        <dbReference type="ChEBI" id="CHEBI:43474"/>
        <dbReference type="ChEBI" id="CHEBI:58189"/>
        <dbReference type="EC" id="3.6.5.2"/>
    </reaction>
    <physiologicalReaction direction="left-to-right" evidence="8">
        <dbReference type="Rhea" id="RHEA:19670"/>
    </physiologicalReaction>
</comment>
<dbReference type="InterPro" id="IPR027417">
    <property type="entry name" value="P-loop_NTPase"/>
</dbReference>
<dbReference type="GO" id="GO:0003925">
    <property type="term" value="F:G protein activity"/>
    <property type="evidence" value="ECO:0007669"/>
    <property type="project" value="UniProtKB-EC"/>
</dbReference>
<dbReference type="PROSITE" id="PS51419">
    <property type="entry name" value="RAB"/>
    <property type="match status" value="1"/>
</dbReference>
<keyword evidence="10" id="KW-1185">Reference proteome</keyword>
<dbReference type="FunFam" id="3.40.50.300:FF:000088">
    <property type="entry name" value="Ras-related C3 botulinum toxin substrate 1"/>
    <property type="match status" value="1"/>
</dbReference>
<evidence type="ECO:0000256" key="6">
    <source>
        <dbReference type="ARBA" id="ARBA00023288"/>
    </source>
</evidence>
<dbReference type="SMART" id="SM00175">
    <property type="entry name" value="RAB"/>
    <property type="match status" value="1"/>
</dbReference>
<sequence>MQPVKCVVVGDGAVGKTCLLMSYTSNAFPGEYIPTVFDNYSANLMVDGKPVTLGLWDTAGQEDYDRLRPLSYPQTDVFLICFSLVNPTSYENAEIKWAKEVKHHCPNTPIILVGTKLDLRDDKKVIEKLNKSKLSPIAYQQGLTLAKRIDASKYLECSALTQRGLKMVFDEAIRATFIVKAAPRKSHRCALL</sequence>
<keyword evidence="7" id="KW-0636">Prenylation</keyword>
<dbReference type="GO" id="GO:0007264">
    <property type="term" value="P:small GTPase-mediated signal transduction"/>
    <property type="evidence" value="ECO:0007669"/>
    <property type="project" value="InterPro"/>
</dbReference>
<dbReference type="InterPro" id="IPR005225">
    <property type="entry name" value="Small_GTP-bd"/>
</dbReference>
<comment type="similarity">
    <text evidence="1">Belongs to the small GTPase superfamily. Rho family.</text>
</comment>
<dbReference type="Proteomes" id="UP000694569">
    <property type="component" value="Unplaced"/>
</dbReference>
<keyword evidence="6" id="KW-0449">Lipoprotein</keyword>
<proteinExistence type="inferred from homology"/>
<name>A0A8C5QRY9_9ANUR</name>
<keyword evidence="4" id="KW-0547">Nucleotide-binding</keyword>
<evidence type="ECO:0000256" key="5">
    <source>
        <dbReference type="ARBA" id="ARBA00023134"/>
    </source>
</evidence>
<reference evidence="9" key="1">
    <citation type="submission" date="2025-08" db="UniProtKB">
        <authorList>
            <consortium name="Ensembl"/>
        </authorList>
    </citation>
    <scope>IDENTIFICATION</scope>
</reference>
<dbReference type="PROSITE" id="PS51420">
    <property type="entry name" value="RHO"/>
    <property type="match status" value="1"/>
</dbReference>
<evidence type="ECO:0000256" key="3">
    <source>
        <dbReference type="ARBA" id="ARBA00022481"/>
    </source>
</evidence>
<dbReference type="SMART" id="SM00176">
    <property type="entry name" value="RAN"/>
    <property type="match status" value="1"/>
</dbReference>
<evidence type="ECO:0000256" key="1">
    <source>
        <dbReference type="ARBA" id="ARBA00010142"/>
    </source>
</evidence>
<dbReference type="GeneTree" id="ENSGT00940000155205"/>
<evidence type="ECO:0000256" key="4">
    <source>
        <dbReference type="ARBA" id="ARBA00022741"/>
    </source>
</evidence>
<dbReference type="PRINTS" id="PR00449">
    <property type="entry name" value="RASTRNSFRMNG"/>
</dbReference>
<dbReference type="Gene3D" id="3.40.50.300">
    <property type="entry name" value="P-loop containing nucleotide triphosphate hydrolases"/>
    <property type="match status" value="1"/>
</dbReference>
<dbReference type="OrthoDB" id="8830751at2759"/>
<organism evidence="9 10">
    <name type="scientific">Leptobrachium leishanense</name>
    <name type="common">Leishan spiny toad</name>
    <dbReference type="NCBI Taxonomy" id="445787"/>
    <lineage>
        <taxon>Eukaryota</taxon>
        <taxon>Metazoa</taxon>
        <taxon>Chordata</taxon>
        <taxon>Craniata</taxon>
        <taxon>Vertebrata</taxon>
        <taxon>Euteleostomi</taxon>
        <taxon>Amphibia</taxon>
        <taxon>Batrachia</taxon>
        <taxon>Anura</taxon>
        <taxon>Pelobatoidea</taxon>
        <taxon>Megophryidae</taxon>
        <taxon>Leptobrachium</taxon>
    </lineage>
</organism>
<keyword evidence="5" id="KW-0342">GTP-binding</keyword>
<evidence type="ECO:0000313" key="10">
    <source>
        <dbReference type="Proteomes" id="UP000694569"/>
    </source>
</evidence>
<dbReference type="NCBIfam" id="TIGR00231">
    <property type="entry name" value="small_GTP"/>
    <property type="match status" value="1"/>
</dbReference>
<dbReference type="AlphaFoldDB" id="A0A8C5QRY9"/>
<protein>
    <recommendedName>
        <fullName evidence="2">small monomeric GTPase</fullName>
        <ecNumber evidence="2">3.6.5.2</ecNumber>
    </recommendedName>
</protein>
<evidence type="ECO:0000256" key="8">
    <source>
        <dbReference type="ARBA" id="ARBA00047660"/>
    </source>
</evidence>
<reference evidence="9" key="2">
    <citation type="submission" date="2025-09" db="UniProtKB">
        <authorList>
            <consortium name="Ensembl"/>
        </authorList>
    </citation>
    <scope>IDENTIFICATION</scope>
</reference>
<dbReference type="SMART" id="SM00173">
    <property type="entry name" value="RAS"/>
    <property type="match status" value="1"/>
</dbReference>
<dbReference type="EC" id="3.6.5.2" evidence="2"/>
<keyword evidence="3" id="KW-0488">Methylation</keyword>
<dbReference type="GO" id="GO:0005525">
    <property type="term" value="F:GTP binding"/>
    <property type="evidence" value="ECO:0007669"/>
    <property type="project" value="UniProtKB-KW"/>
</dbReference>